<evidence type="ECO:0000313" key="3">
    <source>
        <dbReference type="Proteomes" id="UP001430953"/>
    </source>
</evidence>
<dbReference type="EMBL" id="JADYXP020000024">
    <property type="protein sequence ID" value="KAL0101820.1"/>
    <property type="molecule type" value="Genomic_DNA"/>
</dbReference>
<protein>
    <submittedName>
        <fullName evidence="2">Uncharacterized protein</fullName>
    </submittedName>
</protein>
<evidence type="ECO:0000256" key="1">
    <source>
        <dbReference type="SAM" id="Phobius"/>
    </source>
</evidence>
<sequence length="93" mass="10919">MLDALYLEVAFTLLSRSYKYAIKTFRLKSYTCASFMARTIYIEYLLKFPTKMFGVFIYESLSIFFTTITHLIGIIKCVNYLKNVIIMLVIETN</sequence>
<keyword evidence="1" id="KW-1133">Transmembrane helix</keyword>
<organism evidence="2 3">
    <name type="scientific">Cardiocondyla obscurior</name>
    <dbReference type="NCBI Taxonomy" id="286306"/>
    <lineage>
        <taxon>Eukaryota</taxon>
        <taxon>Metazoa</taxon>
        <taxon>Ecdysozoa</taxon>
        <taxon>Arthropoda</taxon>
        <taxon>Hexapoda</taxon>
        <taxon>Insecta</taxon>
        <taxon>Pterygota</taxon>
        <taxon>Neoptera</taxon>
        <taxon>Endopterygota</taxon>
        <taxon>Hymenoptera</taxon>
        <taxon>Apocrita</taxon>
        <taxon>Aculeata</taxon>
        <taxon>Formicoidea</taxon>
        <taxon>Formicidae</taxon>
        <taxon>Myrmicinae</taxon>
        <taxon>Cardiocondyla</taxon>
    </lineage>
</organism>
<reference evidence="2 3" key="1">
    <citation type="submission" date="2023-03" db="EMBL/GenBank/DDBJ databases">
        <title>High recombination rates correlate with genetic variation in Cardiocondyla obscurior ants.</title>
        <authorList>
            <person name="Errbii M."/>
        </authorList>
    </citation>
    <scope>NUCLEOTIDE SEQUENCE [LARGE SCALE GENOMIC DNA]</scope>
    <source>
        <strain evidence="2">Alpha-2009</strain>
        <tissue evidence="2">Whole body</tissue>
    </source>
</reference>
<keyword evidence="3" id="KW-1185">Reference proteome</keyword>
<accession>A0AAW2EI35</accession>
<comment type="caution">
    <text evidence="2">The sequence shown here is derived from an EMBL/GenBank/DDBJ whole genome shotgun (WGS) entry which is preliminary data.</text>
</comment>
<gene>
    <name evidence="2" type="ORF">PUN28_019155</name>
</gene>
<name>A0AAW2EI35_9HYME</name>
<dbReference type="Proteomes" id="UP001430953">
    <property type="component" value="Unassembled WGS sequence"/>
</dbReference>
<evidence type="ECO:0000313" key="2">
    <source>
        <dbReference type="EMBL" id="KAL0101820.1"/>
    </source>
</evidence>
<proteinExistence type="predicted"/>
<feature type="transmembrane region" description="Helical" evidence="1">
    <location>
        <begin position="55"/>
        <end position="78"/>
    </location>
</feature>
<keyword evidence="1" id="KW-0472">Membrane</keyword>
<keyword evidence="1" id="KW-0812">Transmembrane</keyword>
<dbReference type="AlphaFoldDB" id="A0AAW2EI35"/>